<evidence type="ECO:0000256" key="1">
    <source>
        <dbReference type="SAM" id="MobiDB-lite"/>
    </source>
</evidence>
<protein>
    <submittedName>
        <fullName evidence="2">Uncharacterized protein</fullName>
    </submittedName>
</protein>
<evidence type="ECO:0000313" key="2">
    <source>
        <dbReference type="EMBL" id="AKN37643.1"/>
    </source>
</evidence>
<feature type="region of interest" description="Disordered" evidence="1">
    <location>
        <begin position="37"/>
        <end position="68"/>
    </location>
</feature>
<organism evidence="2">
    <name type="scientific">Vibrio splendidus</name>
    <dbReference type="NCBI Taxonomy" id="29497"/>
    <lineage>
        <taxon>Bacteria</taxon>
        <taxon>Pseudomonadati</taxon>
        <taxon>Pseudomonadota</taxon>
        <taxon>Gammaproteobacteria</taxon>
        <taxon>Vibrionales</taxon>
        <taxon>Vibrionaceae</taxon>
        <taxon>Vibrio</taxon>
    </lineage>
</organism>
<reference evidence="2" key="1">
    <citation type="journal article" date="2015" name="MBio">
        <title>Eco-Evolutionary Dynamics of Episomes among Ecologically Cohesive Bacterial Populations.</title>
        <authorList>
            <person name="Xue H."/>
            <person name="Cordero O.X."/>
            <person name="Camas F.M."/>
            <person name="Trimble W."/>
            <person name="Meyer F."/>
            <person name="Guglielmini J."/>
            <person name="Rocha E.P."/>
            <person name="Polz M.F."/>
        </authorList>
    </citation>
    <scope>NUCLEOTIDE SEQUENCE</scope>
    <source>
        <strain evidence="2">5S_214</strain>
    </source>
</reference>
<dbReference type="EMBL" id="KP795544">
    <property type="protein sequence ID" value="AKN37643.1"/>
    <property type="molecule type" value="Genomic_DNA"/>
</dbReference>
<name>A0A0H3ZMY8_VIBSP</name>
<sequence length="68" mass="7786">MNLPGWLTVVPVLVTRFFNELDRHRAEAKRIRREDRLNEIKEDPTASHADRFGPSAGRVSINPDDSNT</sequence>
<proteinExistence type="predicted"/>
<dbReference type="AlphaFoldDB" id="A0A0H3ZMY8"/>
<accession>A0A0H3ZMY8</accession>
<feature type="compositionally biased region" description="Basic and acidic residues" evidence="1">
    <location>
        <begin position="37"/>
        <end position="51"/>
    </location>
</feature>